<organism evidence="2 3">
    <name type="scientific">Phytophthora nicotianae</name>
    <name type="common">Potato buckeye rot agent</name>
    <name type="synonym">Phytophthora parasitica</name>
    <dbReference type="NCBI Taxonomy" id="4792"/>
    <lineage>
        <taxon>Eukaryota</taxon>
        <taxon>Sar</taxon>
        <taxon>Stramenopiles</taxon>
        <taxon>Oomycota</taxon>
        <taxon>Peronosporomycetes</taxon>
        <taxon>Peronosporales</taxon>
        <taxon>Peronosporaceae</taxon>
        <taxon>Phytophthora</taxon>
    </lineage>
</organism>
<dbReference type="AlphaFoldDB" id="W2JM71"/>
<evidence type="ECO:0000313" key="3">
    <source>
        <dbReference type="Proteomes" id="UP000053864"/>
    </source>
</evidence>
<name>W2JM71_PHYNI</name>
<protein>
    <submittedName>
        <fullName evidence="2">Uncharacterized protein</fullName>
    </submittedName>
</protein>
<sequence length="101" mass="10788">MLRWDTGCLWKHVLDGFAPRGKQRTSLSGGDTTVLAAAVTQLLSSVSTMQRALQKLVKIQEPSSSASPGNTSCSCATENPRSHHTTDVVVEAHALAGCFYN</sequence>
<evidence type="ECO:0000256" key="1">
    <source>
        <dbReference type="SAM" id="MobiDB-lite"/>
    </source>
</evidence>
<feature type="compositionally biased region" description="Polar residues" evidence="1">
    <location>
        <begin position="61"/>
        <end position="79"/>
    </location>
</feature>
<dbReference type="EMBL" id="KI671196">
    <property type="protein sequence ID" value="ETL47535.1"/>
    <property type="molecule type" value="Genomic_DNA"/>
</dbReference>
<evidence type="ECO:0000313" key="2">
    <source>
        <dbReference type="EMBL" id="ETL47535.1"/>
    </source>
</evidence>
<gene>
    <name evidence="2" type="ORF">L916_02730</name>
</gene>
<dbReference type="Proteomes" id="UP000053864">
    <property type="component" value="Unassembled WGS sequence"/>
</dbReference>
<reference evidence="2 3" key="1">
    <citation type="submission" date="2013-11" db="EMBL/GenBank/DDBJ databases">
        <title>The Genome Sequence of Phytophthora parasitica CJ05E6.</title>
        <authorList>
            <consortium name="The Broad Institute Genomics Platform"/>
            <person name="Russ C."/>
            <person name="Tyler B."/>
            <person name="Panabieres F."/>
            <person name="Shan W."/>
            <person name="Tripathy S."/>
            <person name="Grunwald N."/>
            <person name="Machado M."/>
            <person name="Johnson C.S."/>
            <person name="Arredondo F."/>
            <person name="Hong C."/>
            <person name="Coffey M."/>
            <person name="Young S.K."/>
            <person name="Zeng Q."/>
            <person name="Gargeya S."/>
            <person name="Fitzgerald M."/>
            <person name="Abouelleil A."/>
            <person name="Alvarado L."/>
            <person name="Chapman S.B."/>
            <person name="Gainer-Dewar J."/>
            <person name="Goldberg J."/>
            <person name="Griggs A."/>
            <person name="Gujja S."/>
            <person name="Hansen M."/>
            <person name="Howarth C."/>
            <person name="Imamovic A."/>
            <person name="Ireland A."/>
            <person name="Larimer J."/>
            <person name="McCowan C."/>
            <person name="Murphy C."/>
            <person name="Pearson M."/>
            <person name="Poon T.W."/>
            <person name="Priest M."/>
            <person name="Roberts A."/>
            <person name="Saif S."/>
            <person name="Shea T."/>
            <person name="Sykes S."/>
            <person name="Wortman J."/>
            <person name="Nusbaum C."/>
            <person name="Birren B."/>
        </authorList>
    </citation>
    <scope>NUCLEOTIDE SEQUENCE [LARGE SCALE GENOMIC DNA]</scope>
    <source>
        <strain evidence="2 3">CJ05E6</strain>
    </source>
</reference>
<accession>W2JM71</accession>
<proteinExistence type="predicted"/>
<feature type="region of interest" description="Disordered" evidence="1">
    <location>
        <begin position="60"/>
        <end position="81"/>
    </location>
</feature>